<name>A0A8S1CMQ6_9INSE</name>
<dbReference type="Proteomes" id="UP000494165">
    <property type="component" value="Unassembled WGS sequence"/>
</dbReference>
<dbReference type="InterPro" id="IPR039875">
    <property type="entry name" value="LENG1-like"/>
</dbReference>
<feature type="compositionally biased region" description="Basic residues" evidence="1">
    <location>
        <begin position="218"/>
        <end position="240"/>
    </location>
</feature>
<dbReference type="PANTHER" id="PTHR22093:SF0">
    <property type="entry name" value="LEUKOCYTE RECEPTOR CLUSTER MEMBER 1"/>
    <property type="match status" value="1"/>
</dbReference>
<feature type="region of interest" description="Disordered" evidence="1">
    <location>
        <begin position="20"/>
        <end position="112"/>
    </location>
</feature>
<proteinExistence type="predicted"/>
<reference evidence="3 4" key="1">
    <citation type="submission" date="2020-04" db="EMBL/GenBank/DDBJ databases">
        <authorList>
            <person name="Alioto T."/>
            <person name="Alioto T."/>
            <person name="Gomez Garrido J."/>
        </authorList>
    </citation>
    <scope>NUCLEOTIDE SEQUENCE [LARGE SCALE GENOMIC DNA]</scope>
</reference>
<accession>A0A8S1CMQ6</accession>
<feature type="compositionally biased region" description="Polar residues" evidence="1">
    <location>
        <begin position="191"/>
        <end position="200"/>
    </location>
</feature>
<feature type="compositionally biased region" description="Basic and acidic residues" evidence="1">
    <location>
        <begin position="20"/>
        <end position="67"/>
    </location>
</feature>
<evidence type="ECO:0000256" key="1">
    <source>
        <dbReference type="SAM" id="MobiDB-lite"/>
    </source>
</evidence>
<dbReference type="SMART" id="SM01083">
    <property type="entry name" value="Cir_N"/>
    <property type="match status" value="1"/>
</dbReference>
<feature type="domain" description="CBF1-interacting co-repressor CIR N-terminal" evidence="2">
    <location>
        <begin position="8"/>
        <end position="44"/>
    </location>
</feature>
<organism evidence="3 4">
    <name type="scientific">Cloeon dipterum</name>
    <dbReference type="NCBI Taxonomy" id="197152"/>
    <lineage>
        <taxon>Eukaryota</taxon>
        <taxon>Metazoa</taxon>
        <taxon>Ecdysozoa</taxon>
        <taxon>Arthropoda</taxon>
        <taxon>Hexapoda</taxon>
        <taxon>Insecta</taxon>
        <taxon>Pterygota</taxon>
        <taxon>Palaeoptera</taxon>
        <taxon>Ephemeroptera</taxon>
        <taxon>Pisciforma</taxon>
        <taxon>Baetidae</taxon>
        <taxon>Cloeon</taxon>
    </lineage>
</organism>
<gene>
    <name evidence="3" type="ORF">CLODIP_2_CD02581</name>
</gene>
<dbReference type="EMBL" id="CADEPI010000042">
    <property type="protein sequence ID" value="CAB3369064.1"/>
    <property type="molecule type" value="Genomic_DNA"/>
</dbReference>
<dbReference type="PANTHER" id="PTHR22093">
    <property type="entry name" value="LEUKOCYTE RECEPTOR CLUSTER LRC MEMBER 1"/>
    <property type="match status" value="1"/>
</dbReference>
<protein>
    <recommendedName>
        <fullName evidence="2">CBF1-interacting co-repressor CIR N-terminal domain-containing protein</fullName>
    </recommendedName>
</protein>
<evidence type="ECO:0000259" key="2">
    <source>
        <dbReference type="SMART" id="SM01083"/>
    </source>
</evidence>
<dbReference type="OrthoDB" id="2159131at2759"/>
<evidence type="ECO:0000313" key="3">
    <source>
        <dbReference type="EMBL" id="CAB3369064.1"/>
    </source>
</evidence>
<sequence>MNILPHKSWHVRTKKNIARVRKDEAKAAEEKKEEQRRILLAEQEARTDVLRSRARERYDGRPEKSEDANAAASATSYKPTHVNFFEELESGPSKTSGTNAEHEKEAKEEREKYEKSVGYLTYLGQDTVESTGIKPWYDKRPARLDESELDESRSSKRKKIEEDPLRIFAAFSGIKKPEFKEREIEFRKQNDTSVIQNTIRTELGVKKLKKNVKEEKERRHKKKEKKSKKSKKGKKKRRHSKDIDDDDSDSPKAQPVSIEKLRAERLAREQAEKARAAALMAKINGTPLPEEPKPKKAETNQIKQKYNSQFNPHIARQNFEETDPWNNQPWNRR</sequence>
<feature type="compositionally biased region" description="Basic and acidic residues" evidence="1">
    <location>
        <begin position="180"/>
        <end position="190"/>
    </location>
</feature>
<comment type="caution">
    <text evidence="3">The sequence shown here is derived from an EMBL/GenBank/DDBJ whole genome shotgun (WGS) entry which is preliminary data.</text>
</comment>
<dbReference type="InterPro" id="IPR019339">
    <property type="entry name" value="CIR_N_dom"/>
</dbReference>
<keyword evidence="4" id="KW-1185">Reference proteome</keyword>
<dbReference type="Pfam" id="PF10197">
    <property type="entry name" value="Cir_N"/>
    <property type="match status" value="1"/>
</dbReference>
<feature type="compositionally biased region" description="Basic and acidic residues" evidence="1">
    <location>
        <begin position="259"/>
        <end position="275"/>
    </location>
</feature>
<feature type="region of interest" description="Disordered" evidence="1">
    <location>
        <begin position="131"/>
        <end position="159"/>
    </location>
</feature>
<dbReference type="AlphaFoldDB" id="A0A8S1CMQ6"/>
<feature type="region of interest" description="Disordered" evidence="1">
    <location>
        <begin position="180"/>
        <end position="300"/>
    </location>
</feature>
<evidence type="ECO:0000313" key="4">
    <source>
        <dbReference type="Proteomes" id="UP000494165"/>
    </source>
</evidence>
<feature type="compositionally biased region" description="Basic and acidic residues" evidence="1">
    <location>
        <begin position="100"/>
        <end position="112"/>
    </location>
</feature>
<feature type="compositionally biased region" description="Basic and acidic residues" evidence="1">
    <location>
        <begin position="136"/>
        <end position="159"/>
    </location>
</feature>